<protein>
    <submittedName>
        <fullName evidence="1">Expressed protein</fullName>
    </submittedName>
</protein>
<evidence type="ECO:0000313" key="1">
    <source>
        <dbReference type="EMBL" id="CAH7678649.1"/>
    </source>
</evidence>
<evidence type="ECO:0000313" key="2">
    <source>
        <dbReference type="Proteomes" id="UP001153365"/>
    </source>
</evidence>
<dbReference type="AlphaFoldDB" id="A0AAV0B7R6"/>
<keyword evidence="2" id="KW-1185">Reference proteome</keyword>
<sequence length="447" mass="52919">MRKRRRRLQKKWKIVSSPVAKSTKQSHSFFLNSRFSKAKNRNLEESSMELITKLHNIRQEFQNINNEEVYSNFQSLIESLKHYQSKDLSRLGLNDESSLLSRNELGNLILKDFKKIFEHIFQNLSHDFKIENSPEIPIVLHIIDWLALSELDKNNLLPNLLKNEKVIEVADRYISSQIIHKRGYIEIFKTDEIQDHLLNHQDLGDIRNLLICLKKNHWRKLELGFIRAHMNSLFKMKNIRADFEEILKAMEEAPSFNPNWLKVLNMDSVEKDVPAFFGEKVLVLHALNYCRKNYENFKLEEPIKKKVIFFNSCFNLFRKQLIVLLDMNELGDPSMVDIAINFPVMHYVLNLKSSAMRNTLQGGYGNKSAQIVRNLGRYKDLRFLTQYKDLEISFNNFFYSHSLIDTFHENDELISWERNTPMNRLCIELFALHEIYKSMESEIKLEA</sequence>
<reference evidence="1" key="1">
    <citation type="submission" date="2022-06" db="EMBL/GenBank/DDBJ databases">
        <authorList>
            <consortium name="SYNGENTA / RWTH Aachen University"/>
        </authorList>
    </citation>
    <scope>NUCLEOTIDE SEQUENCE</scope>
</reference>
<comment type="caution">
    <text evidence="1">The sequence shown here is derived from an EMBL/GenBank/DDBJ whole genome shotgun (WGS) entry which is preliminary data.</text>
</comment>
<dbReference type="EMBL" id="CALTRL010003218">
    <property type="protein sequence ID" value="CAH7678649.1"/>
    <property type="molecule type" value="Genomic_DNA"/>
</dbReference>
<name>A0AAV0B7R6_PHAPC</name>
<dbReference type="Proteomes" id="UP001153365">
    <property type="component" value="Unassembled WGS sequence"/>
</dbReference>
<gene>
    <name evidence="1" type="ORF">PPACK8108_LOCUS13100</name>
</gene>
<organism evidence="1 2">
    <name type="scientific">Phakopsora pachyrhizi</name>
    <name type="common">Asian soybean rust disease fungus</name>
    <dbReference type="NCBI Taxonomy" id="170000"/>
    <lineage>
        <taxon>Eukaryota</taxon>
        <taxon>Fungi</taxon>
        <taxon>Dikarya</taxon>
        <taxon>Basidiomycota</taxon>
        <taxon>Pucciniomycotina</taxon>
        <taxon>Pucciniomycetes</taxon>
        <taxon>Pucciniales</taxon>
        <taxon>Phakopsoraceae</taxon>
        <taxon>Phakopsora</taxon>
    </lineage>
</organism>
<proteinExistence type="predicted"/>
<accession>A0AAV0B7R6</accession>